<evidence type="ECO:0000256" key="4">
    <source>
        <dbReference type="ARBA" id="ARBA00023136"/>
    </source>
</evidence>
<dbReference type="GO" id="GO:0140326">
    <property type="term" value="F:ATPase-coupled intramembrane lipid transporter activity"/>
    <property type="evidence" value="ECO:0007669"/>
    <property type="project" value="TreeGrafter"/>
</dbReference>
<accession>A0AA36MN43</accession>
<dbReference type="Gene3D" id="3.40.1110.10">
    <property type="entry name" value="Calcium-transporting ATPase, cytoplasmic domain N"/>
    <property type="match status" value="1"/>
</dbReference>
<dbReference type="InterPro" id="IPR036322">
    <property type="entry name" value="WD40_repeat_dom_sf"/>
</dbReference>
<dbReference type="GO" id="GO:0000166">
    <property type="term" value="F:nucleotide binding"/>
    <property type="evidence" value="ECO:0007669"/>
    <property type="project" value="InterPro"/>
</dbReference>
<evidence type="ECO:0000256" key="3">
    <source>
        <dbReference type="ARBA" id="ARBA00022989"/>
    </source>
</evidence>
<dbReference type="InterPro" id="IPR023214">
    <property type="entry name" value="HAD_sf"/>
</dbReference>
<dbReference type="SMART" id="SM00320">
    <property type="entry name" value="WD40"/>
    <property type="match status" value="4"/>
</dbReference>
<keyword evidence="8" id="KW-1185">Reference proteome</keyword>
<dbReference type="InterPro" id="IPR015943">
    <property type="entry name" value="WD40/YVTN_repeat-like_dom_sf"/>
</dbReference>
<dbReference type="EMBL" id="CAUJNA010000180">
    <property type="protein sequence ID" value="CAJ1373202.1"/>
    <property type="molecule type" value="Genomic_DNA"/>
</dbReference>
<organism evidence="7 8">
    <name type="scientific">Effrenium voratum</name>
    <dbReference type="NCBI Taxonomy" id="2562239"/>
    <lineage>
        <taxon>Eukaryota</taxon>
        <taxon>Sar</taxon>
        <taxon>Alveolata</taxon>
        <taxon>Dinophyceae</taxon>
        <taxon>Suessiales</taxon>
        <taxon>Symbiodiniaceae</taxon>
        <taxon>Effrenium</taxon>
    </lineage>
</organism>
<evidence type="ECO:0000313" key="7">
    <source>
        <dbReference type="EMBL" id="CAJ1373202.1"/>
    </source>
</evidence>
<evidence type="ECO:0000256" key="6">
    <source>
        <dbReference type="SAM" id="Phobius"/>
    </source>
</evidence>
<dbReference type="AlphaFoldDB" id="A0AA36MN43"/>
<dbReference type="GO" id="GO:0045332">
    <property type="term" value="P:phospholipid translocation"/>
    <property type="evidence" value="ECO:0007669"/>
    <property type="project" value="TreeGrafter"/>
</dbReference>
<comment type="subcellular location">
    <subcellularLocation>
        <location evidence="1">Membrane</location>
    </subcellularLocation>
</comment>
<feature type="repeat" description="WD" evidence="5">
    <location>
        <begin position="189"/>
        <end position="230"/>
    </location>
</feature>
<dbReference type="Gene3D" id="3.40.50.1000">
    <property type="entry name" value="HAD superfamily/HAD-like"/>
    <property type="match status" value="1"/>
</dbReference>
<protein>
    <recommendedName>
        <fullName evidence="9">P-type phospholipid transporter</fullName>
    </recommendedName>
</protein>
<evidence type="ECO:0000256" key="5">
    <source>
        <dbReference type="PROSITE-ProRule" id="PRU00221"/>
    </source>
</evidence>
<dbReference type="PROSITE" id="PS50082">
    <property type="entry name" value="WD_REPEATS_2"/>
    <property type="match status" value="1"/>
</dbReference>
<dbReference type="InterPro" id="IPR001680">
    <property type="entry name" value="WD40_rpt"/>
</dbReference>
<proteinExistence type="predicted"/>
<evidence type="ECO:0000256" key="2">
    <source>
        <dbReference type="ARBA" id="ARBA00022692"/>
    </source>
</evidence>
<dbReference type="Gene3D" id="2.130.10.10">
    <property type="entry name" value="YVTN repeat-like/Quinoprotein amine dehydrogenase"/>
    <property type="match status" value="1"/>
</dbReference>
<dbReference type="GO" id="GO:0005886">
    <property type="term" value="C:plasma membrane"/>
    <property type="evidence" value="ECO:0007669"/>
    <property type="project" value="TreeGrafter"/>
</dbReference>
<dbReference type="SUPFAM" id="SSF56784">
    <property type="entry name" value="HAD-like"/>
    <property type="match status" value="1"/>
</dbReference>
<dbReference type="Gene3D" id="1.20.1110.10">
    <property type="entry name" value="Calcium-transporting ATPase, transmembrane domain"/>
    <property type="match status" value="1"/>
</dbReference>
<dbReference type="PANTHER" id="PTHR24092">
    <property type="entry name" value="PROBABLE PHOSPHOLIPID-TRANSPORTING ATPASE"/>
    <property type="match status" value="1"/>
</dbReference>
<gene>
    <name evidence="7" type="ORF">EVOR1521_LOCUS3091</name>
</gene>
<dbReference type="Pfam" id="PF00400">
    <property type="entry name" value="WD40"/>
    <property type="match status" value="2"/>
</dbReference>
<keyword evidence="4 6" id="KW-0472">Membrane</keyword>
<comment type="caution">
    <text evidence="7">The sequence shown here is derived from an EMBL/GenBank/DDBJ whole genome shotgun (WGS) entry which is preliminary data.</text>
</comment>
<feature type="transmembrane region" description="Helical" evidence="6">
    <location>
        <begin position="394"/>
        <end position="413"/>
    </location>
</feature>
<dbReference type="InterPro" id="IPR023299">
    <property type="entry name" value="ATPase_P-typ_cyto_dom_N"/>
</dbReference>
<dbReference type="SUPFAM" id="SSF50978">
    <property type="entry name" value="WD40 repeat-like"/>
    <property type="match status" value="1"/>
</dbReference>
<keyword evidence="2 6" id="KW-0812">Transmembrane</keyword>
<dbReference type="PROSITE" id="PS50294">
    <property type="entry name" value="WD_REPEATS_REGION"/>
    <property type="match status" value="1"/>
</dbReference>
<evidence type="ECO:0008006" key="9">
    <source>
        <dbReference type="Google" id="ProtNLM"/>
    </source>
</evidence>
<reference evidence="7" key="1">
    <citation type="submission" date="2023-08" db="EMBL/GenBank/DDBJ databases">
        <authorList>
            <person name="Chen Y."/>
            <person name="Shah S."/>
            <person name="Dougan E. K."/>
            <person name="Thang M."/>
            <person name="Chan C."/>
        </authorList>
    </citation>
    <scope>NUCLEOTIDE SEQUENCE</scope>
</reference>
<evidence type="ECO:0000313" key="8">
    <source>
        <dbReference type="Proteomes" id="UP001178507"/>
    </source>
</evidence>
<feature type="transmembrane region" description="Helical" evidence="6">
    <location>
        <begin position="425"/>
        <end position="447"/>
    </location>
</feature>
<dbReference type="PROSITE" id="PS00154">
    <property type="entry name" value="ATPASE_E1_E2"/>
    <property type="match status" value="1"/>
</dbReference>
<evidence type="ECO:0000256" key="1">
    <source>
        <dbReference type="ARBA" id="ARBA00004370"/>
    </source>
</evidence>
<keyword evidence="3 6" id="KW-1133">Transmembrane helix</keyword>
<dbReference type="InterPro" id="IPR036412">
    <property type="entry name" value="HAD-like_sf"/>
</dbReference>
<dbReference type="SUPFAM" id="SSF81665">
    <property type="entry name" value="Calcium ATPase, transmembrane domain M"/>
    <property type="match status" value="1"/>
</dbReference>
<keyword evidence="5" id="KW-0853">WD repeat</keyword>
<dbReference type="Proteomes" id="UP001178507">
    <property type="component" value="Unassembled WGS sequence"/>
</dbReference>
<name>A0AA36MN43_9DINO</name>
<sequence>MHPYSLHFHERPLTLIKFNYDGDFFITCGKDGEVNLVRTETCERVGTYAPPGEKSGAVFAVDVTMDSTYVVTANADGKLCFYTFQGEQHHTINHGGVLKYVEWNLKPGEQNMVCTCNDKFKSQSEGLVPNRIMIWQFDPPKRILSIDDQLPMKATKVKWGAFDETLVSIFEEGTVIIWDSVDGKQLQLIQAHQMAITSMNFTEDRMLMATCSKDGSAKLWTMDDYACIKEFKTDRPLNDVAISPLYCSETTQKMHLLMGGGQDAKDVAVSGASGAFEALLWHMVYEEAVKTAEHLFAEGLEVELQAPKPVLTDMEGSLKLNAASPKATAKMSELEVKVPCKLSYELFVPRGCVLRNTLYVISIASFCGSHTKTRLNAAEAVGKVSNMQVYLNRGVQGLVVALILWCTYCATSAEIQGVDDGKNWILRFLFYWIILYQIIPISLYVFFEIIKLILGFQINKDPAMVDPRTKLGACARTADLVEEMGQVNFVFSDKTGTLTENEMVFAHCCVCHGKEDARELGDFRRDKKLANPLEDAAGVAEAKRILANPDDPHHLEVLWFFANLATNHSVQVEGSDGDKKFEGSSADEVAFVDAAKAAGVTFTSRTRVPGSSASAGSSTAGCICFEGTLLRILVVIQGFPFQTNPAQQNLLAEALCSQEVVVQGPGSSESKFLVL</sequence>
<dbReference type="InterPro" id="IPR023298">
    <property type="entry name" value="ATPase_P-typ_TM_dom_sf"/>
</dbReference>
<dbReference type="InterPro" id="IPR018303">
    <property type="entry name" value="ATPase_P-typ_P_site"/>
</dbReference>